<feature type="domain" description="Thioredoxin" evidence="3">
    <location>
        <begin position="61"/>
        <end position="186"/>
    </location>
</feature>
<dbReference type="Pfam" id="PF00085">
    <property type="entry name" value="Thioredoxin"/>
    <property type="match status" value="1"/>
</dbReference>
<evidence type="ECO:0000256" key="1">
    <source>
        <dbReference type="ARBA" id="ARBA00023157"/>
    </source>
</evidence>
<dbReference type="PANTHER" id="PTHR46115">
    <property type="entry name" value="THIOREDOXIN-LIKE PROTEIN 1"/>
    <property type="match status" value="1"/>
</dbReference>
<dbReference type="EMBL" id="GCHU01025313">
    <property type="protein sequence ID" value="JAG85616.1"/>
    <property type="molecule type" value="Transcribed_RNA"/>
</dbReference>
<comment type="similarity">
    <text evidence="2">Belongs to the thioredoxin family. Plant F-type subfamily.</text>
</comment>
<dbReference type="Gene3D" id="3.40.30.10">
    <property type="entry name" value="Glutaredoxin"/>
    <property type="match status" value="1"/>
</dbReference>
<evidence type="ECO:0000259" key="3">
    <source>
        <dbReference type="PROSITE" id="PS51352"/>
    </source>
</evidence>
<dbReference type="AlphaFoldDB" id="A0A0C9RGU1"/>
<name>A0A0C9RGU1_9CONI</name>
<dbReference type="SUPFAM" id="SSF52833">
    <property type="entry name" value="Thioredoxin-like"/>
    <property type="match status" value="1"/>
</dbReference>
<evidence type="ECO:0000313" key="4">
    <source>
        <dbReference type="EMBL" id="JAG85616.1"/>
    </source>
</evidence>
<organism evidence="4">
    <name type="scientific">Wollemia nobilis</name>
    <dbReference type="NCBI Taxonomy" id="56998"/>
    <lineage>
        <taxon>Eukaryota</taxon>
        <taxon>Viridiplantae</taxon>
        <taxon>Streptophyta</taxon>
        <taxon>Embryophyta</taxon>
        <taxon>Tracheophyta</taxon>
        <taxon>Spermatophyta</taxon>
        <taxon>Pinopsida</taxon>
        <taxon>Pinidae</taxon>
        <taxon>Conifers II</taxon>
        <taxon>Araucariales</taxon>
        <taxon>Araucariaceae</taxon>
        <taxon>Wollemia</taxon>
    </lineage>
</organism>
<dbReference type="InterPro" id="IPR017937">
    <property type="entry name" value="Thioredoxin_CS"/>
</dbReference>
<reference evidence="4" key="1">
    <citation type="submission" date="2015-02" db="EMBL/GenBank/DDBJ databases">
        <title>A transcriptome of Wollemia nobilis - a relic of Gondwana.</title>
        <authorList>
            <person name="Chia J.Y."/>
            <person name="Leong Y.S."/>
            <person name="Abdul Karim S."/>
            <person name="Wan Azmi N."/>
            <person name="Hercus R."/>
            <person name="Croft L."/>
        </authorList>
    </citation>
    <scope>NUCLEOTIDE SEQUENCE</scope>
    <source>
        <strain evidence="4">MaeBrown</strain>
        <tissue evidence="4">Leaf</tissue>
    </source>
</reference>
<protein>
    <submittedName>
        <fullName evidence="4">TSA: Wollemia nobilis Ref_Wollemi_Transcript_25504_985 transcribed RNA sequence</fullName>
    </submittedName>
</protein>
<accession>A0A0C9RGU1</accession>
<dbReference type="PROSITE" id="PS00194">
    <property type="entry name" value="THIOREDOXIN_1"/>
    <property type="match status" value="1"/>
</dbReference>
<proteinExistence type="inferred from homology"/>
<dbReference type="InterPro" id="IPR036249">
    <property type="entry name" value="Thioredoxin-like_sf"/>
</dbReference>
<sequence>MAQLITALNSSCAIKSPKLSCPVKSGHGFGFDHDRLSRGCETRKSMCKSISASSRLSSNRLLRIRCSASNNSSTQEGNVIEVENGEEMENCIQNAGDKLVVVNVSTTTCGPCKLIYPKVVKMSIEYPDTLFYKINGDKSSSSRALMRKWGVRAVPNFRFYKRGELLHSHSGAKEDELRAYFLTHYSVQNVTS</sequence>
<dbReference type="PROSITE" id="PS51352">
    <property type="entry name" value="THIOREDOXIN_2"/>
    <property type="match status" value="1"/>
</dbReference>
<evidence type="ECO:0000256" key="2">
    <source>
        <dbReference type="ARBA" id="ARBA00038337"/>
    </source>
</evidence>
<dbReference type="InterPro" id="IPR013766">
    <property type="entry name" value="Thioredoxin_domain"/>
</dbReference>
<dbReference type="CDD" id="cd02947">
    <property type="entry name" value="TRX_family"/>
    <property type="match status" value="1"/>
</dbReference>
<keyword evidence="1" id="KW-1015">Disulfide bond</keyword>